<evidence type="ECO:0000313" key="2">
    <source>
        <dbReference type="EMBL" id="KAK1561423.1"/>
    </source>
</evidence>
<proteinExistence type="predicted"/>
<dbReference type="EMBL" id="JAHLJV010000314">
    <property type="protein sequence ID" value="KAK1561423.1"/>
    <property type="molecule type" value="Genomic_DNA"/>
</dbReference>
<name>A0AAD8UWJ6_9PEZI</name>
<feature type="compositionally biased region" description="Polar residues" evidence="1">
    <location>
        <begin position="140"/>
        <end position="151"/>
    </location>
</feature>
<reference evidence="2" key="1">
    <citation type="submission" date="2021-06" db="EMBL/GenBank/DDBJ databases">
        <title>Comparative genomics, transcriptomics and evolutionary studies reveal genomic signatures of adaptation to plant cell wall in hemibiotrophic fungi.</title>
        <authorList>
            <consortium name="DOE Joint Genome Institute"/>
            <person name="Baroncelli R."/>
            <person name="Diaz J.F."/>
            <person name="Benocci T."/>
            <person name="Peng M."/>
            <person name="Battaglia E."/>
            <person name="Haridas S."/>
            <person name="Andreopoulos W."/>
            <person name="Labutti K."/>
            <person name="Pangilinan J."/>
            <person name="Floch G.L."/>
            <person name="Makela M.R."/>
            <person name="Henrissat B."/>
            <person name="Grigoriev I.V."/>
            <person name="Crouch J.A."/>
            <person name="De Vries R.P."/>
            <person name="Sukno S.A."/>
            <person name="Thon M.R."/>
        </authorList>
    </citation>
    <scope>NUCLEOTIDE SEQUENCE</scope>
    <source>
        <strain evidence="2">CBS 125086</strain>
    </source>
</reference>
<evidence type="ECO:0000256" key="1">
    <source>
        <dbReference type="SAM" id="MobiDB-lite"/>
    </source>
</evidence>
<feature type="compositionally biased region" description="Low complexity" evidence="1">
    <location>
        <begin position="430"/>
        <end position="439"/>
    </location>
</feature>
<accession>A0AAD8UWJ6</accession>
<feature type="region of interest" description="Disordered" evidence="1">
    <location>
        <begin position="347"/>
        <end position="451"/>
    </location>
</feature>
<dbReference type="AlphaFoldDB" id="A0AAD8UWJ6"/>
<feature type="compositionally biased region" description="Polar residues" evidence="1">
    <location>
        <begin position="315"/>
        <end position="324"/>
    </location>
</feature>
<feature type="compositionally biased region" description="Basic residues" evidence="1">
    <location>
        <begin position="420"/>
        <end position="429"/>
    </location>
</feature>
<dbReference type="GeneID" id="85435836"/>
<dbReference type="Proteomes" id="UP001230504">
    <property type="component" value="Unassembled WGS sequence"/>
</dbReference>
<organism evidence="2 3">
    <name type="scientific">Colletotrichum navitas</name>
    <dbReference type="NCBI Taxonomy" id="681940"/>
    <lineage>
        <taxon>Eukaryota</taxon>
        <taxon>Fungi</taxon>
        <taxon>Dikarya</taxon>
        <taxon>Ascomycota</taxon>
        <taxon>Pezizomycotina</taxon>
        <taxon>Sordariomycetes</taxon>
        <taxon>Hypocreomycetidae</taxon>
        <taxon>Glomerellales</taxon>
        <taxon>Glomerellaceae</taxon>
        <taxon>Colletotrichum</taxon>
        <taxon>Colletotrichum graminicola species complex</taxon>
    </lineage>
</organism>
<dbReference type="RefSeq" id="XP_060406644.1">
    <property type="nucleotide sequence ID" value="XM_060551596.1"/>
</dbReference>
<feature type="region of interest" description="Disordered" evidence="1">
    <location>
        <begin position="73"/>
        <end position="326"/>
    </location>
</feature>
<feature type="compositionally biased region" description="Basic and acidic residues" evidence="1">
    <location>
        <begin position="155"/>
        <end position="165"/>
    </location>
</feature>
<comment type="caution">
    <text evidence="2">The sequence shown here is derived from an EMBL/GenBank/DDBJ whole genome shotgun (WGS) entry which is preliminary data.</text>
</comment>
<protein>
    <submittedName>
        <fullName evidence="2">Uncharacterized protein</fullName>
    </submittedName>
</protein>
<feature type="compositionally biased region" description="Basic and acidic residues" evidence="1">
    <location>
        <begin position="222"/>
        <end position="231"/>
    </location>
</feature>
<evidence type="ECO:0000313" key="3">
    <source>
        <dbReference type="Proteomes" id="UP001230504"/>
    </source>
</evidence>
<keyword evidence="3" id="KW-1185">Reference proteome</keyword>
<gene>
    <name evidence="2" type="ORF">LY79DRAFT_220261</name>
</gene>
<sequence length="451" mass="48780">MLRGGPLRISTAPTTRPSVYTPIPPPPYRPKIITTDPEGISGSSSKIKHAPGFPGHGRLGMISSIGNTARVTTSFQQPPAPVQSAPFSGSHGEKKTVKFPDVLEESIPELPTESDPPSPEHTRGNKKSTLIPPSPRQNRHSNGGLKSTSPEFQDEDHPRTPEKPAESTPKSKVADEANGQTSSPVESPSGMKGPATGSQSSVPSPDIINIDQEPPLEGLDEPVPKPDDAEKVNVQPSTPASHRSGSNSPYSGARPMTQSPTVIEVNPKPPIHQESRSVSHTVKRSKPRASNTLKSFLEGKPRSRRSSFSAASHAQTGKTYNTRQSRSHFVLIESVFVAAPAAYASYSHFRPSPAPPTTTYRHAPPLPSDSYYYGRDHIPHHPSPHPPPPLSHAVEGTETEHAELPQAKPVRAAGREGRQRNKNKNKNKNKTNTLIKTTLVYFSGREGEKRQ</sequence>
<feature type="compositionally biased region" description="Polar residues" evidence="1">
    <location>
        <begin position="234"/>
        <end position="261"/>
    </location>
</feature>
<feature type="region of interest" description="Disordered" evidence="1">
    <location>
        <begin position="1"/>
        <end position="48"/>
    </location>
</feature>